<dbReference type="SUPFAM" id="SSF143081">
    <property type="entry name" value="BB1717-like"/>
    <property type="match status" value="1"/>
</dbReference>
<dbReference type="KEGG" id="nak:EH165_14415"/>
<keyword evidence="5" id="KW-0190">Covalent protein-DNA linkage</keyword>
<evidence type="ECO:0000313" key="9">
    <source>
        <dbReference type="EMBL" id="AZI59155.1"/>
    </source>
</evidence>
<dbReference type="AlphaFoldDB" id="A0A3G8ZQS3"/>
<evidence type="ECO:0000256" key="4">
    <source>
        <dbReference type="ARBA" id="ARBA00022801"/>
    </source>
</evidence>
<dbReference type="InterPro" id="IPR036590">
    <property type="entry name" value="SRAP-like"/>
</dbReference>
<dbReference type="PANTHER" id="PTHR13604">
    <property type="entry name" value="DC12-RELATED"/>
    <property type="match status" value="1"/>
</dbReference>
<keyword evidence="10" id="KW-1185">Reference proteome</keyword>
<reference evidence="9 10" key="2">
    <citation type="submission" date="2018-12" db="EMBL/GenBank/DDBJ databases">
        <title>Nakamurella antarcticus sp. nov., isolated from Antarctica South Shetland Islands soil.</title>
        <authorList>
            <person name="Peng F."/>
        </authorList>
    </citation>
    <scope>NUCLEOTIDE SEQUENCE [LARGE SCALE GENOMIC DNA]</scope>
    <source>
        <strain evidence="9 10">S14-144</strain>
    </source>
</reference>
<keyword evidence="6" id="KW-0238">DNA-binding</keyword>
<sequence>MCGRYVSTASDGELFSIYGTFAPIDDAPAPSWNVAPTDSARVLLERFVTVEGAGAVGAGPEGAGAETVRQVRSLRWGLVPSWSKDAKSGARMINARVETILEKPAFRQAARKRRAIVPAAGYYEWQKSDDGKVPFFLHSADGGLLSFAGLYELWPDPSKPADADDRWVWTFTVITKPATDALGYVHDRSPVIVPGDLIDSWLDPAIDGKDEVAQLITAIPEPHLVPVVVSSRVNSVRNNGPGLIEEAAPEAGQQELF</sequence>
<evidence type="ECO:0000256" key="2">
    <source>
        <dbReference type="ARBA" id="ARBA00022670"/>
    </source>
</evidence>
<dbReference type="EC" id="3.4.-.-" evidence="8"/>
<dbReference type="GO" id="GO:0106300">
    <property type="term" value="P:protein-DNA covalent cross-linking repair"/>
    <property type="evidence" value="ECO:0007669"/>
    <property type="project" value="InterPro"/>
</dbReference>
<dbReference type="GO" id="GO:0003697">
    <property type="term" value="F:single-stranded DNA binding"/>
    <property type="evidence" value="ECO:0007669"/>
    <property type="project" value="InterPro"/>
</dbReference>
<name>A0A3G8ZQS3_9ACTN</name>
<dbReference type="Gene3D" id="3.90.1680.10">
    <property type="entry name" value="SOS response associated peptidase-like"/>
    <property type="match status" value="1"/>
</dbReference>
<dbReference type="OrthoDB" id="9782620at2"/>
<evidence type="ECO:0000256" key="6">
    <source>
        <dbReference type="ARBA" id="ARBA00023125"/>
    </source>
</evidence>
<dbReference type="GO" id="GO:0008233">
    <property type="term" value="F:peptidase activity"/>
    <property type="evidence" value="ECO:0007669"/>
    <property type="project" value="UniProtKB-KW"/>
</dbReference>
<proteinExistence type="inferred from homology"/>
<dbReference type="GO" id="GO:0006508">
    <property type="term" value="P:proteolysis"/>
    <property type="evidence" value="ECO:0007669"/>
    <property type="project" value="UniProtKB-KW"/>
</dbReference>
<evidence type="ECO:0000313" key="10">
    <source>
        <dbReference type="Proteomes" id="UP000268084"/>
    </source>
</evidence>
<keyword evidence="4 8" id="KW-0378">Hydrolase</keyword>
<dbReference type="GO" id="GO:0016829">
    <property type="term" value="F:lyase activity"/>
    <property type="evidence" value="ECO:0007669"/>
    <property type="project" value="UniProtKB-KW"/>
</dbReference>
<evidence type="ECO:0000256" key="8">
    <source>
        <dbReference type="RuleBase" id="RU364100"/>
    </source>
</evidence>
<dbReference type="RefSeq" id="WP_124800059.1">
    <property type="nucleotide sequence ID" value="NZ_CP034170.1"/>
</dbReference>
<accession>A0A3G8ZQS3</accession>
<dbReference type="EMBL" id="CP034170">
    <property type="protein sequence ID" value="AZI59155.1"/>
    <property type="molecule type" value="Genomic_DNA"/>
</dbReference>
<protein>
    <recommendedName>
        <fullName evidence="8">Abasic site processing protein</fullName>
        <ecNumber evidence="8">3.4.-.-</ecNumber>
    </recommendedName>
</protein>
<dbReference type="PANTHER" id="PTHR13604:SF0">
    <property type="entry name" value="ABASIC SITE PROCESSING PROTEIN HMCES"/>
    <property type="match status" value="1"/>
</dbReference>
<comment type="similarity">
    <text evidence="1 8">Belongs to the SOS response-associated peptidase family.</text>
</comment>
<keyword evidence="3" id="KW-0227">DNA damage</keyword>
<keyword evidence="7" id="KW-0456">Lyase</keyword>
<evidence type="ECO:0000256" key="1">
    <source>
        <dbReference type="ARBA" id="ARBA00008136"/>
    </source>
</evidence>
<keyword evidence="2 8" id="KW-0645">Protease</keyword>
<dbReference type="Proteomes" id="UP000268084">
    <property type="component" value="Chromosome"/>
</dbReference>
<evidence type="ECO:0000256" key="5">
    <source>
        <dbReference type="ARBA" id="ARBA00023124"/>
    </source>
</evidence>
<evidence type="ECO:0000256" key="3">
    <source>
        <dbReference type="ARBA" id="ARBA00022763"/>
    </source>
</evidence>
<evidence type="ECO:0000256" key="7">
    <source>
        <dbReference type="ARBA" id="ARBA00023239"/>
    </source>
</evidence>
<gene>
    <name evidence="9" type="ORF">EH165_14415</name>
</gene>
<dbReference type="InterPro" id="IPR003738">
    <property type="entry name" value="SRAP"/>
</dbReference>
<organism evidence="9 10">
    <name type="scientific">Nakamurella antarctica</name>
    <dbReference type="NCBI Taxonomy" id="1902245"/>
    <lineage>
        <taxon>Bacteria</taxon>
        <taxon>Bacillati</taxon>
        <taxon>Actinomycetota</taxon>
        <taxon>Actinomycetes</taxon>
        <taxon>Nakamurellales</taxon>
        <taxon>Nakamurellaceae</taxon>
        <taxon>Nakamurella</taxon>
    </lineage>
</organism>
<reference evidence="9 10" key="1">
    <citation type="submission" date="2018-11" db="EMBL/GenBank/DDBJ databases">
        <authorList>
            <person name="Da X."/>
        </authorList>
    </citation>
    <scope>NUCLEOTIDE SEQUENCE [LARGE SCALE GENOMIC DNA]</scope>
    <source>
        <strain evidence="9 10">S14-144</strain>
    </source>
</reference>
<dbReference type="Pfam" id="PF02586">
    <property type="entry name" value="SRAP"/>
    <property type="match status" value="1"/>
</dbReference>